<dbReference type="PANTHER" id="PTHR43300">
    <property type="entry name" value="ACETYLTRANSFERASE"/>
    <property type="match status" value="1"/>
</dbReference>
<comment type="caution">
    <text evidence="1">The sequence shown here is derived from an EMBL/GenBank/DDBJ whole genome shotgun (WGS) entry which is preliminary data.</text>
</comment>
<dbReference type="SUPFAM" id="SSF51161">
    <property type="entry name" value="Trimeric LpxA-like enzymes"/>
    <property type="match status" value="1"/>
</dbReference>
<dbReference type="PANTHER" id="PTHR43300:SF11">
    <property type="entry name" value="ACETYLTRANSFERASE RV3034C-RELATED"/>
    <property type="match status" value="1"/>
</dbReference>
<reference evidence="1 2" key="1">
    <citation type="submission" date="2017-12" db="EMBL/GenBank/DDBJ databases">
        <title>Comparative Functional Genomics of Dry Heat Resistant strains isolated from the Viking Spacecraft.</title>
        <authorList>
            <person name="Seuylemezian A."/>
            <person name="Cooper K."/>
            <person name="Vaishampayan P."/>
        </authorList>
    </citation>
    <scope>NUCLEOTIDE SEQUENCE [LARGE SCALE GENOMIC DNA]</scope>
    <source>
        <strain evidence="1 2">ATCC 29669</strain>
    </source>
</reference>
<gene>
    <name evidence="1" type="ORF">CVD25_00445</name>
</gene>
<dbReference type="InterPro" id="IPR011004">
    <property type="entry name" value="Trimer_LpxA-like_sf"/>
</dbReference>
<dbReference type="InterPro" id="IPR050179">
    <property type="entry name" value="Trans_hexapeptide_repeat"/>
</dbReference>
<dbReference type="Proteomes" id="UP000235114">
    <property type="component" value="Unassembled WGS sequence"/>
</dbReference>
<accession>A0ABX4T9H7</accession>
<dbReference type="GO" id="GO:0016746">
    <property type="term" value="F:acyltransferase activity"/>
    <property type="evidence" value="ECO:0007669"/>
    <property type="project" value="UniProtKB-KW"/>
</dbReference>
<dbReference type="RefSeq" id="WP_125928297.1">
    <property type="nucleotide sequence ID" value="NZ_PGVA01000008.1"/>
</dbReference>
<evidence type="ECO:0000313" key="1">
    <source>
        <dbReference type="EMBL" id="PLS00950.1"/>
    </source>
</evidence>
<protein>
    <submittedName>
        <fullName evidence="1">Acyltransferase</fullName>
    </submittedName>
</protein>
<organism evidence="1 2">
    <name type="scientific">Bacillus canaveralius</name>
    <dbReference type="NCBI Taxonomy" id="1403243"/>
    <lineage>
        <taxon>Bacteria</taxon>
        <taxon>Bacillati</taxon>
        <taxon>Bacillota</taxon>
        <taxon>Bacilli</taxon>
        <taxon>Bacillales</taxon>
        <taxon>Bacillaceae</taxon>
        <taxon>Bacillus</taxon>
    </lineage>
</organism>
<proteinExistence type="predicted"/>
<keyword evidence="2" id="KW-1185">Reference proteome</keyword>
<keyword evidence="1" id="KW-0808">Transferase</keyword>
<evidence type="ECO:0000313" key="2">
    <source>
        <dbReference type="Proteomes" id="UP000235114"/>
    </source>
</evidence>
<sequence>MEVIKNIMKIFAIGKKLVGKYPCLIRLGSLIYNIIGFNKTRLKGENNIVYFKSSFLKKTTTDIFGDNNTVRLGDKCFLNNVKVYINGNNNKVIVGNRVALLNTEIYIEDDNNEVIIGDKTTIFGNTHLACIEGKRIIIGNDCMFSSDIVFRTGDSHSIITRNGIRVNESKDIIIGNHVWIGNKVIITKGAYVCDNSIVGTGAIVTKHFNEEGVVLAGNPAKIIKKNINWLRERI</sequence>
<name>A0ABX4T9H7_9BACI</name>
<dbReference type="Gene3D" id="2.160.10.10">
    <property type="entry name" value="Hexapeptide repeat proteins"/>
    <property type="match status" value="1"/>
</dbReference>
<dbReference type="CDD" id="cd04647">
    <property type="entry name" value="LbH_MAT_like"/>
    <property type="match status" value="1"/>
</dbReference>
<dbReference type="EMBL" id="PGVD01000001">
    <property type="protein sequence ID" value="PLS00950.1"/>
    <property type="molecule type" value="Genomic_DNA"/>
</dbReference>
<keyword evidence="1" id="KW-0012">Acyltransferase</keyword>